<organism evidence="1">
    <name type="scientific">Lepeophtheirus salmonis</name>
    <name type="common">Salmon louse</name>
    <name type="synonym">Caligus salmonis</name>
    <dbReference type="NCBI Taxonomy" id="72036"/>
    <lineage>
        <taxon>Eukaryota</taxon>
        <taxon>Metazoa</taxon>
        <taxon>Ecdysozoa</taxon>
        <taxon>Arthropoda</taxon>
        <taxon>Crustacea</taxon>
        <taxon>Multicrustacea</taxon>
        <taxon>Hexanauplia</taxon>
        <taxon>Copepoda</taxon>
        <taxon>Siphonostomatoida</taxon>
        <taxon>Caligidae</taxon>
        <taxon>Lepeophtheirus</taxon>
    </lineage>
</organism>
<proteinExistence type="predicted"/>
<reference evidence="1" key="1">
    <citation type="submission" date="2014-05" db="EMBL/GenBank/DDBJ databases">
        <authorList>
            <person name="Chronopoulou M."/>
        </authorList>
    </citation>
    <scope>NUCLEOTIDE SEQUENCE</scope>
    <source>
        <tissue evidence="1">Whole organism</tissue>
    </source>
</reference>
<dbReference type="AlphaFoldDB" id="A0A0K2UMA8"/>
<evidence type="ECO:0000313" key="1">
    <source>
        <dbReference type="EMBL" id="CDW39022.1"/>
    </source>
</evidence>
<accession>A0A0K2UMA8</accession>
<protein>
    <submittedName>
        <fullName evidence="1">Uncharacterized protein</fullName>
    </submittedName>
</protein>
<sequence>MFLAVPNVKKASAKMVSQTEKMLPINS</sequence>
<dbReference type="EMBL" id="HACA01021661">
    <property type="protein sequence ID" value="CDW39022.1"/>
    <property type="molecule type" value="Transcribed_RNA"/>
</dbReference>
<name>A0A0K2UMA8_LEPSM</name>